<feature type="binding site" evidence="18">
    <location>
        <position position="157"/>
    </location>
    <ligand>
        <name>(6S)-NADPHX</name>
        <dbReference type="ChEBI" id="CHEBI:64076"/>
    </ligand>
</feature>
<evidence type="ECO:0000256" key="3">
    <source>
        <dbReference type="ARBA" id="ARBA00006001"/>
    </source>
</evidence>
<keyword evidence="12 17" id="KW-0456">Lyase</keyword>
<evidence type="ECO:0000256" key="19">
    <source>
        <dbReference type="PIRNR" id="PIRNR017184"/>
    </source>
</evidence>
<evidence type="ECO:0000256" key="14">
    <source>
        <dbReference type="ARBA" id="ARBA00025153"/>
    </source>
</evidence>
<feature type="binding site" evidence="18">
    <location>
        <begin position="128"/>
        <end position="134"/>
    </location>
    <ligand>
        <name>(6S)-NADPHX</name>
        <dbReference type="ChEBI" id="CHEBI:64076"/>
    </ligand>
</feature>
<evidence type="ECO:0000256" key="10">
    <source>
        <dbReference type="ARBA" id="ARBA00023027"/>
    </source>
</evidence>
<comment type="function">
    <text evidence="18">Catalyzes the epimerization of the S- and R-forms of NAD(P)HX, a damaged form of NAD(P)H that is a result of enzymatic or heat-dependent hydration. This is a prerequisite for the S-specific NAD(P)H-hydrate dehydratase to allow the repair of both epimers of NAD(P)HX.</text>
</comment>
<dbReference type="InterPro" id="IPR036652">
    <property type="entry name" value="YjeF_N_dom_sf"/>
</dbReference>
<name>A0A4R2GT98_9HYPH</name>
<dbReference type="GO" id="GO:0052856">
    <property type="term" value="F:NAD(P)HX epimerase activity"/>
    <property type="evidence" value="ECO:0007669"/>
    <property type="project" value="UniProtKB-UniRule"/>
</dbReference>
<comment type="catalytic activity">
    <reaction evidence="16 17 19">
        <text>(6S)-NADPHX + ADP = AMP + phosphate + NADPH + H(+)</text>
        <dbReference type="Rhea" id="RHEA:32235"/>
        <dbReference type="ChEBI" id="CHEBI:15378"/>
        <dbReference type="ChEBI" id="CHEBI:43474"/>
        <dbReference type="ChEBI" id="CHEBI:57783"/>
        <dbReference type="ChEBI" id="CHEBI:64076"/>
        <dbReference type="ChEBI" id="CHEBI:456215"/>
        <dbReference type="ChEBI" id="CHEBI:456216"/>
        <dbReference type="EC" id="4.2.1.136"/>
    </reaction>
</comment>
<dbReference type="InterPro" id="IPR000631">
    <property type="entry name" value="CARKD"/>
</dbReference>
<comment type="cofactor">
    <cofactor evidence="17">
        <name>Mg(2+)</name>
        <dbReference type="ChEBI" id="CHEBI:18420"/>
    </cofactor>
</comment>
<dbReference type="GO" id="GO:0052855">
    <property type="term" value="F:ADP-dependent NAD(P)H-hydrate dehydratase activity"/>
    <property type="evidence" value="ECO:0007669"/>
    <property type="project" value="UniProtKB-UniRule"/>
</dbReference>
<protein>
    <recommendedName>
        <fullName evidence="19">Bifunctional NAD(P)H-hydrate repair enzyme</fullName>
    </recommendedName>
    <alternativeName>
        <fullName evidence="19">Nicotinamide nucleotide repair protein</fullName>
    </alternativeName>
    <domain>
        <recommendedName>
            <fullName evidence="19">ADP-dependent (S)-NAD(P)H-hydrate dehydratase</fullName>
            <ecNumber evidence="19">4.2.1.136</ecNumber>
        </recommendedName>
        <alternativeName>
            <fullName evidence="19">ADP-dependent NAD(P)HX dehydratase</fullName>
        </alternativeName>
    </domain>
    <domain>
        <recommendedName>
            <fullName evidence="19">NAD(P)H-hydrate epimerase</fullName>
            <ecNumber evidence="19">5.1.99.6</ecNumber>
        </recommendedName>
    </domain>
</protein>
<comment type="catalytic activity">
    <reaction evidence="15 17 19">
        <text>(6S)-NADHX + ADP = AMP + phosphate + NADH + H(+)</text>
        <dbReference type="Rhea" id="RHEA:32223"/>
        <dbReference type="ChEBI" id="CHEBI:15378"/>
        <dbReference type="ChEBI" id="CHEBI:43474"/>
        <dbReference type="ChEBI" id="CHEBI:57945"/>
        <dbReference type="ChEBI" id="CHEBI:64074"/>
        <dbReference type="ChEBI" id="CHEBI:456215"/>
        <dbReference type="ChEBI" id="CHEBI:456216"/>
        <dbReference type="EC" id="4.2.1.136"/>
    </reaction>
</comment>
<dbReference type="AlphaFoldDB" id="A0A4R2GT98"/>
<evidence type="ECO:0000256" key="7">
    <source>
        <dbReference type="ARBA" id="ARBA00022840"/>
    </source>
</evidence>
<dbReference type="NCBIfam" id="TIGR00197">
    <property type="entry name" value="yjeF_nterm"/>
    <property type="match status" value="1"/>
</dbReference>
<organism evidence="22 23">
    <name type="scientific">Camelimonas lactis</name>
    <dbReference type="NCBI Taxonomy" id="659006"/>
    <lineage>
        <taxon>Bacteria</taxon>
        <taxon>Pseudomonadati</taxon>
        <taxon>Pseudomonadota</taxon>
        <taxon>Alphaproteobacteria</taxon>
        <taxon>Hyphomicrobiales</taxon>
        <taxon>Chelatococcaceae</taxon>
        <taxon>Camelimonas</taxon>
    </lineage>
</organism>
<dbReference type="GO" id="GO:0110051">
    <property type="term" value="P:metabolite repair"/>
    <property type="evidence" value="ECO:0007669"/>
    <property type="project" value="TreeGrafter"/>
</dbReference>
<dbReference type="Gene3D" id="3.40.1190.20">
    <property type="match status" value="1"/>
</dbReference>
<dbReference type="NCBIfam" id="TIGR00196">
    <property type="entry name" value="yjeF_cterm"/>
    <property type="match status" value="1"/>
</dbReference>
<comment type="similarity">
    <text evidence="3 19">In the N-terminal section; belongs to the NnrE/AIBP family.</text>
</comment>
<dbReference type="OrthoDB" id="9806925at2"/>
<feature type="binding site" evidence="18">
    <location>
        <begin position="62"/>
        <end position="66"/>
    </location>
    <ligand>
        <name>(6S)-NADPHX</name>
        <dbReference type="ChEBI" id="CHEBI:64076"/>
    </ligand>
</feature>
<feature type="binding site" evidence="18">
    <location>
        <position position="160"/>
    </location>
    <ligand>
        <name>K(+)</name>
        <dbReference type="ChEBI" id="CHEBI:29103"/>
    </ligand>
</feature>
<keyword evidence="9 18" id="KW-0630">Potassium</keyword>
<feature type="binding site" evidence="17">
    <location>
        <position position="259"/>
    </location>
    <ligand>
        <name>(6S)-NADPHX</name>
        <dbReference type="ChEBI" id="CHEBI:64076"/>
    </ligand>
</feature>
<evidence type="ECO:0000256" key="11">
    <source>
        <dbReference type="ARBA" id="ARBA00023235"/>
    </source>
</evidence>
<dbReference type="PROSITE" id="PS50065">
    <property type="entry name" value="HMG_COA_REDUCTASE_4"/>
    <property type="match status" value="1"/>
</dbReference>
<evidence type="ECO:0000259" key="21">
    <source>
        <dbReference type="PROSITE" id="PS51385"/>
    </source>
</evidence>
<evidence type="ECO:0000256" key="15">
    <source>
        <dbReference type="ARBA" id="ARBA00048238"/>
    </source>
</evidence>
<dbReference type="EC" id="4.2.1.136" evidence="19"/>
<comment type="subunit">
    <text evidence="17">Homotetramer.</text>
</comment>
<feature type="binding site" evidence="17">
    <location>
        <position position="444"/>
    </location>
    <ligand>
        <name>AMP</name>
        <dbReference type="ChEBI" id="CHEBI:456215"/>
    </ligand>
</feature>
<dbReference type="Pfam" id="PF01256">
    <property type="entry name" value="Carb_kinase"/>
    <property type="match status" value="1"/>
</dbReference>
<evidence type="ECO:0000256" key="5">
    <source>
        <dbReference type="ARBA" id="ARBA00022723"/>
    </source>
</evidence>
<keyword evidence="10 17" id="KW-0520">NAD</keyword>
<dbReference type="Proteomes" id="UP000294881">
    <property type="component" value="Unassembled WGS sequence"/>
</dbReference>
<evidence type="ECO:0000256" key="18">
    <source>
        <dbReference type="HAMAP-Rule" id="MF_01966"/>
    </source>
</evidence>
<accession>A0A4R2GT98</accession>
<comment type="function">
    <text evidence="14 19">Bifunctional enzyme that catalyzes the epimerization of the S- and R-forms of NAD(P)HX and the dehydration of the S-form of NAD(P)HX at the expense of ADP, which is converted to AMP. This allows the repair of both epimers of NAD(P)HX, a damaged form of NAD(P)H that is a result of enzymatic or heat-dependent hydration.</text>
</comment>
<dbReference type="Pfam" id="PF03853">
    <property type="entry name" value="YjeF_N"/>
    <property type="match status" value="1"/>
</dbReference>
<evidence type="ECO:0000256" key="8">
    <source>
        <dbReference type="ARBA" id="ARBA00022857"/>
    </source>
</evidence>
<feature type="binding site" evidence="17">
    <location>
        <position position="445"/>
    </location>
    <ligand>
        <name>(6S)-NADPHX</name>
        <dbReference type="ChEBI" id="CHEBI:64076"/>
    </ligand>
</feature>
<dbReference type="GO" id="GO:0016301">
    <property type="term" value="F:kinase activity"/>
    <property type="evidence" value="ECO:0007669"/>
    <property type="project" value="UniProtKB-KW"/>
</dbReference>
<dbReference type="SUPFAM" id="SSF64153">
    <property type="entry name" value="YjeF N-terminal domain-like"/>
    <property type="match status" value="1"/>
</dbReference>
<dbReference type="InterPro" id="IPR017953">
    <property type="entry name" value="Carbohydrate_kinase_pred_CS"/>
</dbReference>
<evidence type="ECO:0000256" key="6">
    <source>
        <dbReference type="ARBA" id="ARBA00022741"/>
    </source>
</evidence>
<dbReference type="HAMAP" id="MF_01966">
    <property type="entry name" value="NADHX_epimerase"/>
    <property type="match status" value="1"/>
</dbReference>
<comment type="caution">
    <text evidence="17">Lacks conserved residue(s) required for the propagation of feature annotation.</text>
</comment>
<dbReference type="HAMAP" id="MF_01965">
    <property type="entry name" value="NADHX_dehydratase"/>
    <property type="match status" value="1"/>
</dbReference>
<feature type="binding site" evidence="17">
    <location>
        <position position="377"/>
    </location>
    <ligand>
        <name>(6S)-NADPHX</name>
        <dbReference type="ChEBI" id="CHEBI:64076"/>
    </ligand>
</feature>
<comment type="catalytic activity">
    <reaction evidence="1 18 19">
        <text>(6R)-NADHX = (6S)-NADHX</text>
        <dbReference type="Rhea" id="RHEA:32215"/>
        <dbReference type="ChEBI" id="CHEBI:64074"/>
        <dbReference type="ChEBI" id="CHEBI:64075"/>
        <dbReference type="EC" id="5.1.99.6"/>
    </reaction>
</comment>
<dbReference type="GO" id="GO:0005524">
    <property type="term" value="F:ATP binding"/>
    <property type="evidence" value="ECO:0007669"/>
    <property type="project" value="UniProtKB-UniRule"/>
</dbReference>
<feature type="domain" description="YjeF N-terminal" evidence="21">
    <location>
        <begin position="15"/>
        <end position="214"/>
    </location>
</feature>
<keyword evidence="7 17" id="KW-0067">ATP-binding</keyword>
<dbReference type="InterPro" id="IPR002202">
    <property type="entry name" value="HMG_CoA_Rdtase"/>
</dbReference>
<dbReference type="InterPro" id="IPR029056">
    <property type="entry name" value="Ribokinase-like"/>
</dbReference>
<dbReference type="EC" id="5.1.99.6" evidence="19"/>
<evidence type="ECO:0000256" key="9">
    <source>
        <dbReference type="ARBA" id="ARBA00022958"/>
    </source>
</evidence>
<keyword evidence="13" id="KW-0511">Multifunctional enzyme</keyword>
<feature type="domain" description="YjeF C-terminal" evidence="20">
    <location>
        <begin position="224"/>
        <end position="499"/>
    </location>
</feature>
<dbReference type="GO" id="GO:0046872">
    <property type="term" value="F:metal ion binding"/>
    <property type="evidence" value="ECO:0007669"/>
    <property type="project" value="UniProtKB-UniRule"/>
</dbReference>
<keyword evidence="6 17" id="KW-0547">Nucleotide-binding</keyword>
<dbReference type="PROSITE" id="PS51383">
    <property type="entry name" value="YJEF_C_3"/>
    <property type="match status" value="1"/>
</dbReference>
<keyword evidence="5 18" id="KW-0479">Metal-binding</keyword>
<feature type="binding site" evidence="18">
    <location>
        <position position="124"/>
    </location>
    <ligand>
        <name>K(+)</name>
        <dbReference type="ChEBI" id="CHEBI:29103"/>
    </ligand>
</feature>
<comment type="similarity">
    <text evidence="4 19">In the C-terminal section; belongs to the NnrD/CARKD family.</text>
</comment>
<gene>
    <name evidence="18" type="primary">nnrE</name>
    <name evidence="17" type="synonym">nnrD</name>
    <name evidence="22" type="ORF">EV666_10583</name>
</gene>
<evidence type="ECO:0000256" key="1">
    <source>
        <dbReference type="ARBA" id="ARBA00000013"/>
    </source>
</evidence>
<keyword evidence="11 18" id="KW-0413">Isomerase</keyword>
<reference evidence="22 23" key="1">
    <citation type="submission" date="2019-03" db="EMBL/GenBank/DDBJ databases">
        <title>Genomic Encyclopedia of Type Strains, Phase IV (KMG-IV): sequencing the most valuable type-strain genomes for metagenomic binning, comparative biology and taxonomic classification.</title>
        <authorList>
            <person name="Goeker M."/>
        </authorList>
    </citation>
    <scope>NUCLEOTIDE SEQUENCE [LARGE SCALE GENOMIC DNA]</scope>
    <source>
        <strain evidence="22 23">DSM 22958</strain>
    </source>
</reference>
<comment type="caution">
    <text evidence="22">The sequence shown here is derived from an EMBL/GenBank/DDBJ whole genome shotgun (WGS) entry which is preliminary data.</text>
</comment>
<evidence type="ECO:0000313" key="22">
    <source>
        <dbReference type="EMBL" id="TCO13712.1"/>
    </source>
</evidence>
<keyword evidence="23" id="KW-1185">Reference proteome</keyword>
<dbReference type="PIRSF" id="PIRSF017184">
    <property type="entry name" value="Nnr"/>
    <property type="match status" value="1"/>
</dbReference>
<keyword evidence="22" id="KW-0418">Kinase</keyword>
<evidence type="ECO:0000256" key="13">
    <source>
        <dbReference type="ARBA" id="ARBA00023268"/>
    </source>
</evidence>
<comment type="function">
    <text evidence="17">Catalyzes the dehydration of the S-form of NAD(P)HX at the expense of ADP, which is converted to AMP. Together with NAD(P)HX epimerase, which catalyzes the epimerization of the S- and R-forms, the enzyme allows the repair of both epimers of NAD(P)HX, a damaged form of NAD(P)H that is a result of enzymatic or heat-dependent hydration.</text>
</comment>
<proteinExistence type="inferred from homology"/>
<evidence type="ECO:0000256" key="16">
    <source>
        <dbReference type="ARBA" id="ARBA00049209"/>
    </source>
</evidence>
<dbReference type="RefSeq" id="WP_132005643.1">
    <property type="nucleotide sequence ID" value="NZ_JBHUNN010000002.1"/>
</dbReference>
<dbReference type="PROSITE" id="PS01050">
    <property type="entry name" value="YJEF_C_2"/>
    <property type="match status" value="1"/>
</dbReference>
<dbReference type="EMBL" id="SLWL01000005">
    <property type="protein sequence ID" value="TCO13712.1"/>
    <property type="molecule type" value="Genomic_DNA"/>
</dbReference>
<evidence type="ECO:0000313" key="23">
    <source>
        <dbReference type="Proteomes" id="UP000294881"/>
    </source>
</evidence>
<dbReference type="GO" id="GO:0015936">
    <property type="term" value="P:coenzyme A metabolic process"/>
    <property type="evidence" value="ECO:0007669"/>
    <property type="project" value="InterPro"/>
</dbReference>
<sequence length="510" mass="50939">MASQSGEHLLRAAQMAEADRITIASGVPGHELMARAGSGVAAAARRMAAPGARILVICGTGNNGGDGYVAARLLQAEGRDVAVMAPLGPATTADAGRAAADWAHGRGAAVAIDADVAGYDLVIDALFGAGLNRPLDGAALDLARRLNASGRPVLAVDVPSGLNADSGQAMAASVRAAATVTFAARKPGQLLLPGRLLCGDVTCVDIGIAPETIARVAGGIFRNSPDLWQASFPAPSLEAHKYRRGHVLCGSGGPLSTGAIRLAARSALRVGAGLATVAAGLDACRAHAAHLTAIMIREAEGAGDFARLLDDARFNAVILGPAGGVGPELAARVEAAARRGRALVMDADAISSFAGAPERLAAVIAAGEGAPVVMTPHDGEFARLFGDVAGVMDVGAKYERAVAAARMTGAIVVLKGADTVIAAPDGRAAINDNAPPWLGTAGSGDVLSGLVGGLLAQGMPGFEAAAAAVWIHGAAAQAFGPGLISEDLPEQVPAVLRRLLRQGAQAGAAR</sequence>
<comment type="cofactor">
    <cofactor evidence="18 19">
        <name>K(+)</name>
        <dbReference type="ChEBI" id="CHEBI:29103"/>
    </cofactor>
    <text evidence="18 19">Binds 1 potassium ion per subunit.</text>
</comment>
<evidence type="ECO:0000256" key="2">
    <source>
        <dbReference type="ARBA" id="ARBA00000909"/>
    </source>
</evidence>
<comment type="similarity">
    <text evidence="17">Belongs to the NnrD/CARKD family.</text>
</comment>
<dbReference type="GO" id="GO:0004420">
    <property type="term" value="F:hydroxymethylglutaryl-CoA reductase (NADPH) activity"/>
    <property type="evidence" value="ECO:0007669"/>
    <property type="project" value="InterPro"/>
</dbReference>
<comment type="catalytic activity">
    <reaction evidence="2 18 19">
        <text>(6R)-NADPHX = (6S)-NADPHX</text>
        <dbReference type="Rhea" id="RHEA:32227"/>
        <dbReference type="ChEBI" id="CHEBI:64076"/>
        <dbReference type="ChEBI" id="CHEBI:64077"/>
        <dbReference type="EC" id="5.1.99.6"/>
    </reaction>
</comment>
<evidence type="ECO:0000256" key="12">
    <source>
        <dbReference type="ARBA" id="ARBA00023239"/>
    </source>
</evidence>
<keyword evidence="8 17" id="KW-0521">NADP</keyword>
<dbReference type="SUPFAM" id="SSF53613">
    <property type="entry name" value="Ribokinase-like"/>
    <property type="match status" value="1"/>
</dbReference>
<keyword evidence="22" id="KW-0808">Transferase</keyword>
<dbReference type="PROSITE" id="PS51385">
    <property type="entry name" value="YJEF_N"/>
    <property type="match status" value="1"/>
</dbReference>
<feature type="binding site" evidence="18">
    <location>
        <position position="63"/>
    </location>
    <ligand>
        <name>K(+)</name>
        <dbReference type="ChEBI" id="CHEBI:29103"/>
    </ligand>
</feature>
<dbReference type="CDD" id="cd01171">
    <property type="entry name" value="YXKO-related"/>
    <property type="match status" value="1"/>
</dbReference>
<comment type="similarity">
    <text evidence="18">Belongs to the NnrE/AIBP family.</text>
</comment>
<dbReference type="InterPro" id="IPR030677">
    <property type="entry name" value="Nnr"/>
</dbReference>
<dbReference type="PANTHER" id="PTHR12592:SF0">
    <property type="entry name" value="ATP-DEPENDENT (S)-NAD(P)H-HYDRATE DEHYDRATASE"/>
    <property type="match status" value="1"/>
</dbReference>
<evidence type="ECO:0000256" key="4">
    <source>
        <dbReference type="ARBA" id="ARBA00009524"/>
    </source>
</evidence>
<dbReference type="GO" id="GO:0046496">
    <property type="term" value="P:nicotinamide nucleotide metabolic process"/>
    <property type="evidence" value="ECO:0007669"/>
    <property type="project" value="UniProtKB-UniRule"/>
</dbReference>
<dbReference type="PANTHER" id="PTHR12592">
    <property type="entry name" value="ATP-DEPENDENT (S)-NAD(P)H-HYDRATE DEHYDRATASE FAMILY MEMBER"/>
    <property type="match status" value="1"/>
</dbReference>
<dbReference type="Gene3D" id="3.40.50.10260">
    <property type="entry name" value="YjeF N-terminal domain"/>
    <property type="match status" value="1"/>
</dbReference>
<dbReference type="InterPro" id="IPR004443">
    <property type="entry name" value="YjeF_N_dom"/>
</dbReference>
<evidence type="ECO:0000256" key="17">
    <source>
        <dbReference type="HAMAP-Rule" id="MF_01965"/>
    </source>
</evidence>
<feature type="binding site" evidence="17">
    <location>
        <begin position="415"/>
        <end position="419"/>
    </location>
    <ligand>
        <name>AMP</name>
        <dbReference type="ChEBI" id="CHEBI:456215"/>
    </ligand>
</feature>
<evidence type="ECO:0000259" key="20">
    <source>
        <dbReference type="PROSITE" id="PS51383"/>
    </source>
</evidence>